<protein>
    <recommendedName>
        <fullName evidence="4">Protein kinase domain-containing protein</fullName>
    </recommendedName>
</protein>
<dbReference type="SUPFAM" id="SSF56112">
    <property type="entry name" value="Protein kinase-like (PK-like)"/>
    <property type="match status" value="1"/>
</dbReference>
<feature type="transmembrane region" description="Helical" evidence="3">
    <location>
        <begin position="60"/>
        <end position="81"/>
    </location>
</feature>
<dbReference type="Gene3D" id="1.10.510.10">
    <property type="entry name" value="Transferase(Phosphotransferase) domain 1"/>
    <property type="match status" value="1"/>
</dbReference>
<proteinExistence type="predicted"/>
<dbReference type="InterPro" id="IPR001245">
    <property type="entry name" value="Ser-Thr/Tyr_kinase_cat_dom"/>
</dbReference>
<keyword evidence="1" id="KW-0547">Nucleotide-binding</keyword>
<evidence type="ECO:0000313" key="5">
    <source>
        <dbReference type="EMBL" id="KAF3440203.1"/>
    </source>
</evidence>
<dbReference type="InterPro" id="IPR000719">
    <property type="entry name" value="Prot_kinase_dom"/>
</dbReference>
<evidence type="ECO:0000256" key="2">
    <source>
        <dbReference type="ARBA" id="ARBA00022840"/>
    </source>
</evidence>
<dbReference type="GO" id="GO:0051707">
    <property type="term" value="P:response to other organism"/>
    <property type="evidence" value="ECO:0007669"/>
    <property type="project" value="UniProtKB-ARBA"/>
</dbReference>
<keyword evidence="3" id="KW-0812">Transmembrane</keyword>
<evidence type="ECO:0000256" key="1">
    <source>
        <dbReference type="ARBA" id="ARBA00022741"/>
    </source>
</evidence>
<dbReference type="GO" id="GO:0004672">
    <property type="term" value="F:protein kinase activity"/>
    <property type="evidence" value="ECO:0007669"/>
    <property type="project" value="InterPro"/>
</dbReference>
<keyword evidence="3" id="KW-0472">Membrane</keyword>
<keyword evidence="6" id="KW-1185">Reference proteome</keyword>
<dbReference type="PANTHER" id="PTHR27007">
    <property type="match status" value="1"/>
</dbReference>
<dbReference type="EMBL" id="VOIH02000008">
    <property type="protein sequence ID" value="KAF3440203.1"/>
    <property type="molecule type" value="Genomic_DNA"/>
</dbReference>
<organism evidence="5 6">
    <name type="scientific">Rhamnella rubrinervis</name>
    <dbReference type="NCBI Taxonomy" id="2594499"/>
    <lineage>
        <taxon>Eukaryota</taxon>
        <taxon>Viridiplantae</taxon>
        <taxon>Streptophyta</taxon>
        <taxon>Embryophyta</taxon>
        <taxon>Tracheophyta</taxon>
        <taxon>Spermatophyta</taxon>
        <taxon>Magnoliopsida</taxon>
        <taxon>eudicotyledons</taxon>
        <taxon>Gunneridae</taxon>
        <taxon>Pentapetalae</taxon>
        <taxon>rosids</taxon>
        <taxon>fabids</taxon>
        <taxon>Rosales</taxon>
        <taxon>Rhamnaceae</taxon>
        <taxon>rhamnoid group</taxon>
        <taxon>Rhamneae</taxon>
        <taxon>Rhamnella</taxon>
    </lineage>
</organism>
<reference evidence="5" key="1">
    <citation type="submission" date="2020-03" db="EMBL/GenBank/DDBJ databases">
        <title>A high-quality chromosome-level genome assembly of a woody plant with both climbing and erect habits, Rhamnella rubrinervis.</title>
        <authorList>
            <person name="Lu Z."/>
            <person name="Yang Y."/>
            <person name="Zhu X."/>
            <person name="Sun Y."/>
        </authorList>
    </citation>
    <scope>NUCLEOTIDE SEQUENCE</scope>
    <source>
        <strain evidence="5">BYM</strain>
        <tissue evidence="5">Leaf</tissue>
    </source>
</reference>
<keyword evidence="3" id="KW-1133">Transmembrane helix</keyword>
<dbReference type="SUPFAM" id="SSF49899">
    <property type="entry name" value="Concanavalin A-like lectins/glucanases"/>
    <property type="match status" value="1"/>
</dbReference>
<comment type="caution">
    <text evidence="5">The sequence shown here is derived from an EMBL/GenBank/DDBJ whole genome shotgun (WGS) entry which is preliminary data.</text>
</comment>
<dbReference type="GO" id="GO:0005524">
    <property type="term" value="F:ATP binding"/>
    <property type="evidence" value="ECO:0007669"/>
    <property type="project" value="UniProtKB-KW"/>
</dbReference>
<sequence length="311" mass="34750">MPAGLVGQEGATLGLRYRKARRLHHPFHLHYRHSNSSYYGSGFACFLAPVGFRIPPNSVGAFLGLVFLAGMIISFSTLWGWKLKRRETTETINLLAFDKELDRGAPGPRRGYLMELGMTAALKKMKRDSKQGKKEYITEVKIISQLRHRNLVQLIGWCHDGVEFLLVYEFMPNGNLDSHLFGNKSLLTWAARNIKSSNVMVDSNFNVKLGDFGLAPLMDHHALGPQTTRLVGTSSHLAPEYISTGRATKESGVYSFGVVCLEIATGRKSAEMGLVELVWNLYGEEGLIVGVDERLEMNFDKREGERLMSSP</sequence>
<evidence type="ECO:0000256" key="3">
    <source>
        <dbReference type="SAM" id="Phobius"/>
    </source>
</evidence>
<accession>A0A8K0GWG8</accession>
<evidence type="ECO:0000313" key="6">
    <source>
        <dbReference type="Proteomes" id="UP000796880"/>
    </source>
</evidence>
<dbReference type="InterPro" id="IPR011009">
    <property type="entry name" value="Kinase-like_dom_sf"/>
</dbReference>
<name>A0A8K0GWG8_9ROSA</name>
<dbReference type="Gene3D" id="3.30.200.20">
    <property type="entry name" value="Phosphorylase Kinase, domain 1"/>
    <property type="match status" value="1"/>
</dbReference>
<dbReference type="InterPro" id="IPR050528">
    <property type="entry name" value="L-type_Lectin-RKs"/>
</dbReference>
<evidence type="ECO:0000259" key="4">
    <source>
        <dbReference type="PROSITE" id="PS50011"/>
    </source>
</evidence>
<gene>
    <name evidence="5" type="ORF">FNV43_RR18484</name>
</gene>
<dbReference type="InterPro" id="IPR013320">
    <property type="entry name" value="ConA-like_dom_sf"/>
</dbReference>
<dbReference type="Proteomes" id="UP000796880">
    <property type="component" value="Unassembled WGS sequence"/>
</dbReference>
<dbReference type="Pfam" id="PF07714">
    <property type="entry name" value="PK_Tyr_Ser-Thr"/>
    <property type="match status" value="1"/>
</dbReference>
<dbReference type="OrthoDB" id="4062651at2759"/>
<keyword evidence="2" id="KW-0067">ATP-binding</keyword>
<dbReference type="PROSITE" id="PS50011">
    <property type="entry name" value="PROTEIN_KINASE_DOM"/>
    <property type="match status" value="1"/>
</dbReference>
<feature type="domain" description="Protein kinase" evidence="4">
    <location>
        <begin position="95"/>
        <end position="311"/>
    </location>
</feature>
<dbReference type="AlphaFoldDB" id="A0A8K0GWG8"/>
<dbReference type="FunFam" id="3.30.200.20:FF:001220">
    <property type="entry name" value="ABL protein"/>
    <property type="match status" value="1"/>
</dbReference>
<dbReference type="Pfam" id="PF00069">
    <property type="entry name" value="Pkinase"/>
    <property type="match status" value="1"/>
</dbReference>